<sequence>MAAIRPSVLLKDSSVTVSIADNCFTGDGNTKIYKFPNQHAKFKDNHLRLRLEASRESIMMTQKQENHKPNVEKLDHGQDQFSKMKERFLTFKKEKYLKYIDHYSSLANAQAPKFMVIACADSRVCPSYILGFQPGDAFMIRNVGNLVPPFKNGPTETNAALEFSVNTLEVENIMVIGHSCCGGIQALMSMEEEVSSSSFIKSWVINAKDARLSTKTVAANLSFDQQCKYCEKESISRSLLNLISYPWIEERVRKGVLSIHGGYYDFINCTFEKWTLDYNSTSPKSKGYNHTIKNREFWS</sequence>
<evidence type="ECO:0000256" key="7">
    <source>
        <dbReference type="PIRSR" id="PIRSR601765-1"/>
    </source>
</evidence>
<feature type="binding site" evidence="7">
    <location>
        <position position="181"/>
    </location>
    <ligand>
        <name>Zn(2+)</name>
        <dbReference type="ChEBI" id="CHEBI:29105"/>
    </ligand>
</feature>
<comment type="cofactor">
    <cofactor evidence="7">
        <name>Zn(2+)</name>
        <dbReference type="ChEBI" id="CHEBI:29105"/>
    </cofactor>
    <text evidence="7">Binds 1 zinc ion per subunit.</text>
</comment>
<dbReference type="InterPro" id="IPR045066">
    <property type="entry name" value="Beta_CA_cladeB"/>
</dbReference>
<dbReference type="EMBL" id="CM010719">
    <property type="protein sequence ID" value="RZC62902.1"/>
    <property type="molecule type" value="Genomic_DNA"/>
</dbReference>
<evidence type="ECO:0000256" key="2">
    <source>
        <dbReference type="ARBA" id="ARBA00006217"/>
    </source>
</evidence>
<keyword evidence="10" id="KW-1185">Reference proteome</keyword>
<evidence type="ECO:0000313" key="10">
    <source>
        <dbReference type="Proteomes" id="UP000316621"/>
    </source>
</evidence>
<dbReference type="Gramene" id="RZC62902">
    <property type="protein sequence ID" value="RZC62902"/>
    <property type="gene ID" value="C5167_024649"/>
</dbReference>
<comment type="similarity">
    <text evidence="2 8">Belongs to the beta-class carbonic anhydrase family.</text>
</comment>
<reference evidence="9 10" key="1">
    <citation type="journal article" date="2018" name="Science">
        <title>The opium poppy genome and morphinan production.</title>
        <authorList>
            <person name="Guo L."/>
            <person name="Winzer T."/>
            <person name="Yang X."/>
            <person name="Li Y."/>
            <person name="Ning Z."/>
            <person name="He Z."/>
            <person name="Teodor R."/>
            <person name="Lu Y."/>
            <person name="Bowser T.A."/>
            <person name="Graham I.A."/>
            <person name="Ye K."/>
        </authorList>
    </citation>
    <scope>NUCLEOTIDE SEQUENCE [LARGE SCALE GENOMIC DNA]</scope>
    <source>
        <strain evidence="10">cv. HN1</strain>
        <tissue evidence="9">Leaves</tissue>
    </source>
</reference>
<dbReference type="PANTHER" id="PTHR11002:SF12">
    <property type="entry name" value="CARBONIC ANHYDRASE"/>
    <property type="match status" value="1"/>
</dbReference>
<evidence type="ECO:0000256" key="6">
    <source>
        <dbReference type="ARBA" id="ARBA00048348"/>
    </source>
</evidence>
<keyword evidence="5 8" id="KW-0456">Lyase</keyword>
<evidence type="ECO:0000256" key="1">
    <source>
        <dbReference type="ARBA" id="ARBA00002904"/>
    </source>
</evidence>
<dbReference type="PANTHER" id="PTHR11002">
    <property type="entry name" value="CARBONIC ANHYDRASE"/>
    <property type="match status" value="1"/>
</dbReference>
<dbReference type="EC" id="4.2.1.1" evidence="3 8"/>
<feature type="binding site" evidence="7">
    <location>
        <position position="119"/>
    </location>
    <ligand>
        <name>Zn(2+)</name>
        <dbReference type="ChEBI" id="CHEBI:29105"/>
    </ligand>
</feature>
<dbReference type="FunFam" id="3.40.1050.10:FF:000003">
    <property type="entry name" value="Carbonic anhydrase"/>
    <property type="match status" value="1"/>
</dbReference>
<dbReference type="Gene3D" id="3.40.1050.10">
    <property type="entry name" value="Carbonic anhydrase"/>
    <property type="match status" value="1"/>
</dbReference>
<keyword evidence="7" id="KW-0479">Metal-binding</keyword>
<protein>
    <recommendedName>
        <fullName evidence="3 8">Carbonic anhydrase</fullName>
        <ecNumber evidence="3 8">4.2.1.1</ecNumber>
    </recommendedName>
    <alternativeName>
        <fullName evidence="8">Carbonate dehydratase</fullName>
    </alternativeName>
</protein>
<proteinExistence type="inferred from homology"/>
<evidence type="ECO:0000313" key="9">
    <source>
        <dbReference type="EMBL" id="RZC62902.1"/>
    </source>
</evidence>
<dbReference type="AlphaFoldDB" id="A0A4Y7JSA7"/>
<accession>A0A4Y7JSA7</accession>
<name>A0A4Y7JSA7_PAPSO</name>
<dbReference type="SUPFAM" id="SSF53056">
    <property type="entry name" value="beta-carbonic anhydrase, cab"/>
    <property type="match status" value="1"/>
</dbReference>
<organism evidence="9 10">
    <name type="scientific">Papaver somniferum</name>
    <name type="common">Opium poppy</name>
    <dbReference type="NCBI Taxonomy" id="3469"/>
    <lineage>
        <taxon>Eukaryota</taxon>
        <taxon>Viridiplantae</taxon>
        <taxon>Streptophyta</taxon>
        <taxon>Embryophyta</taxon>
        <taxon>Tracheophyta</taxon>
        <taxon>Spermatophyta</taxon>
        <taxon>Magnoliopsida</taxon>
        <taxon>Ranunculales</taxon>
        <taxon>Papaveraceae</taxon>
        <taxon>Papaveroideae</taxon>
        <taxon>Papaver</taxon>
    </lineage>
</organism>
<dbReference type="Pfam" id="PF00484">
    <property type="entry name" value="Pro_CA"/>
    <property type="match status" value="1"/>
</dbReference>
<comment type="function">
    <text evidence="1 8">Reversible hydration of carbon dioxide.</text>
</comment>
<dbReference type="SMART" id="SM00947">
    <property type="entry name" value="Pro_CA"/>
    <property type="match status" value="1"/>
</dbReference>
<dbReference type="Proteomes" id="UP000316621">
    <property type="component" value="Chromosome 5"/>
</dbReference>
<feature type="binding site" evidence="7">
    <location>
        <position position="121"/>
    </location>
    <ligand>
        <name>Zn(2+)</name>
        <dbReference type="ChEBI" id="CHEBI:29105"/>
    </ligand>
</feature>
<comment type="catalytic activity">
    <reaction evidence="6 8">
        <text>hydrogencarbonate + H(+) = CO2 + H2O</text>
        <dbReference type="Rhea" id="RHEA:10748"/>
        <dbReference type="ChEBI" id="CHEBI:15377"/>
        <dbReference type="ChEBI" id="CHEBI:15378"/>
        <dbReference type="ChEBI" id="CHEBI:16526"/>
        <dbReference type="ChEBI" id="CHEBI:17544"/>
        <dbReference type="EC" id="4.2.1.1"/>
    </reaction>
</comment>
<dbReference type="GO" id="GO:0008270">
    <property type="term" value="F:zinc ion binding"/>
    <property type="evidence" value="ECO:0007669"/>
    <property type="project" value="UniProtKB-UniRule"/>
</dbReference>
<evidence type="ECO:0000256" key="4">
    <source>
        <dbReference type="ARBA" id="ARBA00022833"/>
    </source>
</evidence>
<gene>
    <name evidence="9" type="ORF">C5167_024649</name>
</gene>
<dbReference type="GO" id="GO:0015976">
    <property type="term" value="P:carbon utilization"/>
    <property type="evidence" value="ECO:0007669"/>
    <property type="project" value="InterPro"/>
</dbReference>
<keyword evidence="4 7" id="KW-0862">Zinc</keyword>
<dbReference type="OMA" id="YYDFINC"/>
<dbReference type="InterPro" id="IPR001765">
    <property type="entry name" value="Carbonic_anhydrase"/>
</dbReference>
<evidence type="ECO:0000256" key="5">
    <source>
        <dbReference type="ARBA" id="ARBA00023239"/>
    </source>
</evidence>
<feature type="binding site" evidence="7">
    <location>
        <position position="178"/>
    </location>
    <ligand>
        <name>Zn(2+)</name>
        <dbReference type="ChEBI" id="CHEBI:29105"/>
    </ligand>
</feature>
<dbReference type="InterPro" id="IPR015892">
    <property type="entry name" value="Carbonic_anhydrase_CS"/>
</dbReference>
<dbReference type="CDD" id="cd00884">
    <property type="entry name" value="beta_CA_cladeB"/>
    <property type="match status" value="1"/>
</dbReference>
<evidence type="ECO:0000256" key="8">
    <source>
        <dbReference type="RuleBase" id="RU003956"/>
    </source>
</evidence>
<dbReference type="GO" id="GO:0004089">
    <property type="term" value="F:carbonate dehydratase activity"/>
    <property type="evidence" value="ECO:0007669"/>
    <property type="project" value="UniProtKB-UniRule"/>
</dbReference>
<dbReference type="OrthoDB" id="10248475at2759"/>
<dbReference type="STRING" id="3469.A0A4Y7JSA7"/>
<evidence type="ECO:0000256" key="3">
    <source>
        <dbReference type="ARBA" id="ARBA00012925"/>
    </source>
</evidence>
<dbReference type="InterPro" id="IPR036874">
    <property type="entry name" value="Carbonic_anhydrase_sf"/>
</dbReference>
<dbReference type="PROSITE" id="PS00704">
    <property type="entry name" value="PROK_CO2_ANHYDRASE_1"/>
    <property type="match status" value="1"/>
</dbReference>